<accession>A0A2K8KTI7</accession>
<evidence type="ECO:0000313" key="3">
    <source>
        <dbReference type="Proteomes" id="UP000229757"/>
    </source>
</evidence>
<proteinExistence type="predicted"/>
<evidence type="ECO:0000313" key="2">
    <source>
        <dbReference type="EMBL" id="ATX76614.1"/>
    </source>
</evidence>
<organism evidence="2 3">
    <name type="scientific">Reinekea forsetii</name>
    <dbReference type="NCBI Taxonomy" id="1336806"/>
    <lineage>
        <taxon>Bacteria</taxon>
        <taxon>Pseudomonadati</taxon>
        <taxon>Pseudomonadota</taxon>
        <taxon>Gammaproteobacteria</taxon>
        <taxon>Oceanospirillales</taxon>
        <taxon>Saccharospirillaceae</taxon>
        <taxon>Reinekea</taxon>
    </lineage>
</organism>
<evidence type="ECO:0000256" key="1">
    <source>
        <dbReference type="SAM" id="Phobius"/>
    </source>
</evidence>
<feature type="transmembrane region" description="Helical" evidence="1">
    <location>
        <begin position="70"/>
        <end position="91"/>
    </location>
</feature>
<name>A0A2K8KTI7_9GAMM</name>
<protein>
    <submittedName>
        <fullName evidence="2">Uncharacterized protein</fullName>
    </submittedName>
</protein>
<keyword evidence="1" id="KW-0812">Transmembrane</keyword>
<dbReference type="AlphaFoldDB" id="A0A2K8KTI7"/>
<sequence>MKIFRDIGQIIIDASGDQEFVIEGFGNPGVGKSFICTSFQNTFKNEYGSINYHSIDNYHVTFIIRTVCKILLILKSLLFSPSIVIANFMLINSFSNIRGAIKLKLLFNLLLVSSIIVSRRSCYKPLLLDQGIFQAIWSCYYYNQGVESAVPLDHVIKLINRLFDKMLVTKLFIFDVSSEKSVILSRLTNRRIKGSSPLNGLEESVINRGMDATTVTRNLILKMVKNSDRFKVFIIRN</sequence>
<keyword evidence="3" id="KW-1185">Reference proteome</keyword>
<keyword evidence="1" id="KW-1133">Transmembrane helix</keyword>
<dbReference type="EMBL" id="CP011797">
    <property type="protein sequence ID" value="ATX76614.1"/>
    <property type="molecule type" value="Genomic_DNA"/>
</dbReference>
<dbReference type="KEGG" id="rfo:REIFOR_01468"/>
<keyword evidence="1" id="KW-0472">Membrane</keyword>
<reference evidence="2 3" key="1">
    <citation type="journal article" date="2017" name="Environ. Microbiol.">
        <title>Genomic and physiological analyses of 'Reinekea forsetii' reveal a versatile opportunistic lifestyle during spring algae blooms.</title>
        <authorList>
            <person name="Avci B."/>
            <person name="Hahnke R.L."/>
            <person name="Chafee M."/>
            <person name="Fischer T."/>
            <person name="Gruber-Vodicka H."/>
            <person name="Tegetmeyer H.E."/>
            <person name="Harder J."/>
            <person name="Fuchs B.M."/>
            <person name="Amann R.I."/>
            <person name="Teeling H."/>
        </authorList>
    </citation>
    <scope>NUCLEOTIDE SEQUENCE [LARGE SCALE GENOMIC DNA]</scope>
    <source>
        <strain evidence="2 3">Hel1_31_D35</strain>
    </source>
</reference>
<dbReference type="Proteomes" id="UP000229757">
    <property type="component" value="Chromosome"/>
</dbReference>
<gene>
    <name evidence="2" type="ORF">REIFOR_01468</name>
</gene>